<dbReference type="Proteomes" id="UP000277424">
    <property type="component" value="Unassembled WGS sequence"/>
</dbReference>
<evidence type="ECO:0000313" key="4">
    <source>
        <dbReference type="EMBL" id="RKQ73404.1"/>
    </source>
</evidence>
<dbReference type="InterPro" id="IPR048254">
    <property type="entry name" value="CDP_ALCOHOL_P_TRANSF_CS"/>
</dbReference>
<dbReference type="GO" id="GO:0016780">
    <property type="term" value="F:phosphotransferase activity, for other substituted phosphate groups"/>
    <property type="evidence" value="ECO:0007669"/>
    <property type="project" value="InterPro"/>
</dbReference>
<feature type="transmembrane region" description="Helical" evidence="3">
    <location>
        <begin position="190"/>
        <end position="208"/>
    </location>
</feature>
<dbReference type="OrthoDB" id="9782011at2"/>
<reference evidence="4 5" key="1">
    <citation type="submission" date="2018-10" db="EMBL/GenBank/DDBJ databases">
        <title>Comparative analysis of microorganisms from saline springs in Andes Mountain Range, Colombia.</title>
        <authorList>
            <person name="Rubin E."/>
        </authorList>
    </citation>
    <scope>NUCLEOTIDE SEQUENCE [LARGE SCALE GENOMIC DNA]</scope>
    <source>
        <strain evidence="4 5">USBA 36</strain>
    </source>
</reference>
<dbReference type="InterPro" id="IPR043130">
    <property type="entry name" value="CDP-OH_PTrfase_TM_dom"/>
</dbReference>
<dbReference type="Gene3D" id="1.20.120.1760">
    <property type="match status" value="1"/>
</dbReference>
<feature type="transmembrane region" description="Helical" evidence="3">
    <location>
        <begin position="74"/>
        <end position="95"/>
    </location>
</feature>
<protein>
    <submittedName>
        <fullName evidence="4">Phosphatidylglycerophosphate synthase</fullName>
    </submittedName>
</protein>
<dbReference type="InterPro" id="IPR000462">
    <property type="entry name" value="CDP-OH_P_trans"/>
</dbReference>
<sequence length="248" mass="26438">MTSLNSADRAITPRLRRDAVLAVALTAAAMLALLIGQMAHPLQFAQSLLPFALIGGFLIRGLSHHAPHNRFGAANLVTLLRAAGVCLLAGLIGRAEEAADLGWLLPLTALAILALDGLDGWLARRLGLVSAFGARFDMEVDGFLILVLCLLVAEGTAAGPWVVLCGALRYLFLAWLTLMPRYDWPLPPSLRRKSVFVVQAIALVAALVPGLLDVAAIALAVLATGLVTASFAIDSLFLYRTERKERTL</sequence>
<comment type="similarity">
    <text evidence="2">Belongs to the CDP-alcohol phosphatidyltransferase class-I family.</text>
</comment>
<feature type="transmembrane region" description="Helical" evidence="3">
    <location>
        <begin position="101"/>
        <end position="122"/>
    </location>
</feature>
<dbReference type="Pfam" id="PF01066">
    <property type="entry name" value="CDP-OH_P_transf"/>
    <property type="match status" value="1"/>
</dbReference>
<keyword evidence="3" id="KW-0472">Membrane</keyword>
<keyword evidence="3" id="KW-0812">Transmembrane</keyword>
<proteinExistence type="inferred from homology"/>
<evidence type="ECO:0000256" key="2">
    <source>
        <dbReference type="RuleBase" id="RU003750"/>
    </source>
</evidence>
<dbReference type="GO" id="GO:0008654">
    <property type="term" value="P:phospholipid biosynthetic process"/>
    <property type="evidence" value="ECO:0007669"/>
    <property type="project" value="InterPro"/>
</dbReference>
<feature type="transmembrane region" description="Helical" evidence="3">
    <location>
        <begin position="20"/>
        <end position="38"/>
    </location>
</feature>
<feature type="transmembrane region" description="Helical" evidence="3">
    <location>
        <begin position="214"/>
        <end position="239"/>
    </location>
</feature>
<dbReference type="AlphaFoldDB" id="A0A420WQU7"/>
<dbReference type="GO" id="GO:0016020">
    <property type="term" value="C:membrane"/>
    <property type="evidence" value="ECO:0007669"/>
    <property type="project" value="InterPro"/>
</dbReference>
<gene>
    <name evidence="4" type="ORF">BCL74_1192</name>
</gene>
<dbReference type="RefSeq" id="WP_121218269.1">
    <property type="nucleotide sequence ID" value="NZ_RBIG01000001.1"/>
</dbReference>
<accession>A0A420WQU7</accession>
<evidence type="ECO:0000313" key="5">
    <source>
        <dbReference type="Proteomes" id="UP000277424"/>
    </source>
</evidence>
<evidence type="ECO:0000256" key="3">
    <source>
        <dbReference type="SAM" id="Phobius"/>
    </source>
</evidence>
<dbReference type="EMBL" id="RBIG01000001">
    <property type="protein sequence ID" value="RKQ73404.1"/>
    <property type="molecule type" value="Genomic_DNA"/>
</dbReference>
<keyword evidence="3" id="KW-1133">Transmembrane helix</keyword>
<comment type="caution">
    <text evidence="4">The sequence shown here is derived from an EMBL/GenBank/DDBJ whole genome shotgun (WGS) entry which is preliminary data.</text>
</comment>
<name>A0A420WQU7_9PROT</name>
<evidence type="ECO:0000256" key="1">
    <source>
        <dbReference type="ARBA" id="ARBA00022679"/>
    </source>
</evidence>
<keyword evidence="1 2" id="KW-0808">Transferase</keyword>
<dbReference type="PROSITE" id="PS00379">
    <property type="entry name" value="CDP_ALCOHOL_P_TRANSF"/>
    <property type="match status" value="1"/>
</dbReference>
<organism evidence="4 5">
    <name type="scientific">Oceanibaculum indicum</name>
    <dbReference type="NCBI Taxonomy" id="526216"/>
    <lineage>
        <taxon>Bacteria</taxon>
        <taxon>Pseudomonadati</taxon>
        <taxon>Pseudomonadota</taxon>
        <taxon>Alphaproteobacteria</taxon>
        <taxon>Rhodospirillales</taxon>
        <taxon>Oceanibaculaceae</taxon>
        <taxon>Oceanibaculum</taxon>
    </lineage>
</organism>